<keyword evidence="3 4" id="KW-0238">DNA-binding</keyword>
<evidence type="ECO:0000256" key="3">
    <source>
        <dbReference type="ARBA" id="ARBA00023125"/>
    </source>
</evidence>
<dbReference type="PANTHER" id="PTHR35807:SF2">
    <property type="entry name" value="TRANSCRIPTIONAL ACTIVATOR DOMAIN"/>
    <property type="match status" value="1"/>
</dbReference>
<keyword evidence="2" id="KW-0902">Two-component regulatory system</keyword>
<dbReference type="GO" id="GO:0006355">
    <property type="term" value="P:regulation of DNA-templated transcription"/>
    <property type="evidence" value="ECO:0007669"/>
    <property type="project" value="InterPro"/>
</dbReference>
<dbReference type="Pfam" id="PF03704">
    <property type="entry name" value="BTAD"/>
    <property type="match status" value="1"/>
</dbReference>
<dbReference type="SUPFAM" id="SSF46894">
    <property type="entry name" value="C-terminal effector domain of the bipartite response regulators"/>
    <property type="match status" value="1"/>
</dbReference>
<dbReference type="SMART" id="SM01043">
    <property type="entry name" value="BTAD"/>
    <property type="match status" value="1"/>
</dbReference>
<dbReference type="RefSeq" id="WP_083108552.1">
    <property type="nucleotide sequence ID" value="NZ_CP020569.1"/>
</dbReference>
<feature type="domain" description="OmpR/PhoB-type" evidence="6">
    <location>
        <begin position="128"/>
        <end position="233"/>
    </location>
</feature>
<dbReference type="InterPro" id="IPR005158">
    <property type="entry name" value="BTAD"/>
</dbReference>
<sequence>MSAVAPKPAADGPGYHPIGRGADHHTTGPESTDVPGTDVGLWLLGIALHLIQGTGGPDADADEPDTEAVRSSVRRLLALLDADDQPTAREPGAHPHRHGRGTTAAPAAPAAPVRRPGRRRPQTPAATHRAERTARVAIWCFGGFRMAIGDRIVDWMKIRPRARAAMRLLAMRAGQPVHREALMEALWPDVRSSSATGNLHVAISSLRGLLEPDRERRQPRLVVRTGDAYLLNLPADAYLDTLAFQTALTRSRQARSAGDTDSAVGGLREALASYSGELLPEDGPAEWLQHDREMYRRQAANAAADLAAAELTTGNPREAVAAAEKCLIIDACHDAGWHLLIRAHQHLGAPAAAEQVRRRYAAMLSSLGIDASGPSLSGSC</sequence>
<dbReference type="PROSITE" id="PS51755">
    <property type="entry name" value="OMPR_PHOB"/>
    <property type="match status" value="1"/>
</dbReference>
<dbReference type="InterPro" id="IPR036388">
    <property type="entry name" value="WH-like_DNA-bd_sf"/>
</dbReference>
<feature type="compositionally biased region" description="Low complexity" evidence="5">
    <location>
        <begin position="101"/>
        <end position="114"/>
    </location>
</feature>
<protein>
    <recommendedName>
        <fullName evidence="6">OmpR/PhoB-type domain-containing protein</fullName>
    </recommendedName>
</protein>
<feature type="region of interest" description="Disordered" evidence="5">
    <location>
        <begin position="1"/>
        <end position="36"/>
    </location>
</feature>
<dbReference type="GO" id="GO:0003677">
    <property type="term" value="F:DNA binding"/>
    <property type="evidence" value="ECO:0007669"/>
    <property type="project" value="UniProtKB-UniRule"/>
</dbReference>
<dbReference type="InterPro" id="IPR001867">
    <property type="entry name" value="OmpR/PhoB-type_DNA-bd"/>
</dbReference>
<dbReference type="OrthoDB" id="134985at2"/>
<reference evidence="7 8" key="1">
    <citation type="submission" date="2017-04" db="EMBL/GenBank/DDBJ databases">
        <title>Complete Genome Sequence of Streptomyces gilvosporeus F607, a Capable Producer of Natamycin.</title>
        <authorList>
            <person name="Zong G."/>
            <person name="Zhong C."/>
            <person name="Fu J."/>
            <person name="Qin R."/>
            <person name="Cao G."/>
        </authorList>
    </citation>
    <scope>NUCLEOTIDE SEQUENCE [LARGE SCALE GENOMIC DNA]</scope>
    <source>
        <strain evidence="7 8">F607</strain>
    </source>
</reference>
<name>A0A1V0TZJ1_9ACTN</name>
<gene>
    <name evidence="7" type="ORF">B1H19_32955</name>
</gene>
<dbReference type="SUPFAM" id="SSF48452">
    <property type="entry name" value="TPR-like"/>
    <property type="match status" value="1"/>
</dbReference>
<dbReference type="Pfam" id="PF00486">
    <property type="entry name" value="Trans_reg_C"/>
    <property type="match status" value="1"/>
</dbReference>
<dbReference type="InterPro" id="IPR051677">
    <property type="entry name" value="AfsR-DnrI-RedD_regulator"/>
</dbReference>
<accession>A0A1V0TZJ1</accession>
<evidence type="ECO:0000256" key="1">
    <source>
        <dbReference type="ARBA" id="ARBA00005820"/>
    </source>
</evidence>
<organism evidence="7 8">
    <name type="scientific">Streptomyces gilvosporeus</name>
    <dbReference type="NCBI Taxonomy" id="553510"/>
    <lineage>
        <taxon>Bacteria</taxon>
        <taxon>Bacillati</taxon>
        <taxon>Actinomycetota</taxon>
        <taxon>Actinomycetes</taxon>
        <taxon>Kitasatosporales</taxon>
        <taxon>Streptomycetaceae</taxon>
        <taxon>Streptomyces</taxon>
    </lineage>
</organism>
<dbReference type="STRING" id="553510.B1H19_32955"/>
<dbReference type="EMBL" id="CP020569">
    <property type="protein sequence ID" value="ARF58356.1"/>
    <property type="molecule type" value="Genomic_DNA"/>
</dbReference>
<dbReference type="SMART" id="SM00862">
    <property type="entry name" value="Trans_reg_C"/>
    <property type="match status" value="1"/>
</dbReference>
<feature type="DNA-binding region" description="OmpR/PhoB-type" evidence="4">
    <location>
        <begin position="128"/>
        <end position="233"/>
    </location>
</feature>
<evidence type="ECO:0000313" key="8">
    <source>
        <dbReference type="Proteomes" id="UP000192726"/>
    </source>
</evidence>
<proteinExistence type="inferred from homology"/>
<dbReference type="GO" id="GO:0000160">
    <property type="term" value="P:phosphorelay signal transduction system"/>
    <property type="evidence" value="ECO:0007669"/>
    <property type="project" value="UniProtKB-KW"/>
</dbReference>
<dbReference type="Proteomes" id="UP000192726">
    <property type="component" value="Chromosome"/>
</dbReference>
<keyword evidence="8" id="KW-1185">Reference proteome</keyword>
<dbReference type="InterPro" id="IPR016032">
    <property type="entry name" value="Sig_transdc_resp-reg_C-effctor"/>
</dbReference>
<dbReference type="Gene3D" id="1.10.10.10">
    <property type="entry name" value="Winged helix-like DNA-binding domain superfamily/Winged helix DNA-binding domain"/>
    <property type="match status" value="1"/>
</dbReference>
<dbReference type="AlphaFoldDB" id="A0A1V0TZJ1"/>
<dbReference type="Gene3D" id="1.25.40.10">
    <property type="entry name" value="Tetratricopeptide repeat domain"/>
    <property type="match status" value="1"/>
</dbReference>
<dbReference type="KEGG" id="sgv:B1H19_32955"/>
<evidence type="ECO:0000256" key="4">
    <source>
        <dbReference type="PROSITE-ProRule" id="PRU01091"/>
    </source>
</evidence>
<dbReference type="PANTHER" id="PTHR35807">
    <property type="entry name" value="TRANSCRIPTIONAL REGULATOR REDD-RELATED"/>
    <property type="match status" value="1"/>
</dbReference>
<evidence type="ECO:0000256" key="2">
    <source>
        <dbReference type="ARBA" id="ARBA00023012"/>
    </source>
</evidence>
<evidence type="ECO:0000313" key="7">
    <source>
        <dbReference type="EMBL" id="ARF58356.1"/>
    </source>
</evidence>
<evidence type="ECO:0000256" key="5">
    <source>
        <dbReference type="SAM" id="MobiDB-lite"/>
    </source>
</evidence>
<dbReference type="InterPro" id="IPR011990">
    <property type="entry name" value="TPR-like_helical_dom_sf"/>
</dbReference>
<comment type="similarity">
    <text evidence="1">Belongs to the AfsR/DnrI/RedD regulatory family.</text>
</comment>
<feature type="region of interest" description="Disordered" evidence="5">
    <location>
        <begin position="81"/>
        <end position="129"/>
    </location>
</feature>
<evidence type="ECO:0000259" key="6">
    <source>
        <dbReference type="PROSITE" id="PS51755"/>
    </source>
</evidence>